<evidence type="ECO:0000313" key="1">
    <source>
        <dbReference type="EMBL" id="SDY80466.1"/>
    </source>
</evidence>
<organism evidence="1 2">
    <name type="scientific">Delftia lacustris</name>
    <dbReference type="NCBI Taxonomy" id="558537"/>
    <lineage>
        <taxon>Bacteria</taxon>
        <taxon>Pseudomonadati</taxon>
        <taxon>Pseudomonadota</taxon>
        <taxon>Betaproteobacteria</taxon>
        <taxon>Burkholderiales</taxon>
        <taxon>Comamonadaceae</taxon>
        <taxon>Delftia</taxon>
    </lineage>
</organism>
<name>A0A1H3MV60_9BURK</name>
<reference evidence="1 2" key="1">
    <citation type="submission" date="2016-10" db="EMBL/GenBank/DDBJ databases">
        <authorList>
            <person name="de Groot N.N."/>
        </authorList>
    </citation>
    <scope>NUCLEOTIDE SEQUENCE [LARGE SCALE GENOMIC DNA]</scope>
    <source>
        <strain evidence="1 2">LMG 24775</strain>
    </source>
</reference>
<gene>
    <name evidence="1" type="ORF">SAMN05421547_10855</name>
</gene>
<dbReference type="EMBL" id="FNPE01000008">
    <property type="protein sequence ID" value="SDY80466.1"/>
    <property type="molecule type" value="Genomic_DNA"/>
</dbReference>
<protein>
    <submittedName>
        <fullName evidence="1">Uncharacterized protein</fullName>
    </submittedName>
</protein>
<sequence>MQYGLKSAGVDIVQRAIGAGGSLAPMASSFYSGGYTYTHVLTTKSGTQYRVSKQVMRAVAQLTK</sequence>
<evidence type="ECO:0000313" key="2">
    <source>
        <dbReference type="Proteomes" id="UP000183417"/>
    </source>
</evidence>
<dbReference type="AlphaFoldDB" id="A0A1H3MV60"/>
<accession>A0A1H3MV60</accession>
<dbReference type="Proteomes" id="UP000183417">
    <property type="component" value="Unassembled WGS sequence"/>
</dbReference>
<proteinExistence type="predicted"/>